<dbReference type="Pfam" id="PF22780">
    <property type="entry name" value="HI0933_like_1st"/>
    <property type="match status" value="1"/>
</dbReference>
<reference evidence="3 6" key="1">
    <citation type="submission" date="2021-06" db="EMBL/GenBank/DDBJ databases">
        <title>Collection of gut derived symbiotic bacterial strains cultured from healthy donors.</title>
        <authorList>
            <person name="Lin H."/>
            <person name="Littmann E."/>
            <person name="Pamer E.G."/>
        </authorList>
    </citation>
    <scope>NUCLEOTIDE SEQUENCE</scope>
    <source>
        <strain evidence="4 6">MSK.21.70</strain>
        <strain evidence="3">MSK.21.82</strain>
    </source>
</reference>
<dbReference type="Pfam" id="PF03486">
    <property type="entry name" value="HI0933_like"/>
    <property type="match status" value="1"/>
</dbReference>
<dbReference type="NCBIfam" id="TIGR00275">
    <property type="entry name" value="aminoacetone oxidase family FAD-binding enzyme"/>
    <property type="match status" value="1"/>
</dbReference>
<dbReference type="EMBL" id="JAHOEF010000017">
    <property type="protein sequence ID" value="MBV3382405.1"/>
    <property type="molecule type" value="Genomic_DNA"/>
</dbReference>
<dbReference type="InterPro" id="IPR057661">
    <property type="entry name" value="RsdA/BaiN/AoA(So)_Rossmann"/>
</dbReference>
<feature type="domain" description="RsdA/BaiN/AoA(So)-like Rossmann fold-like" evidence="1">
    <location>
        <begin position="4"/>
        <end position="360"/>
    </location>
</feature>
<feature type="domain" description="RsdA/BaiN/AoA(So)-like insert" evidence="2">
    <location>
        <begin position="196"/>
        <end position="266"/>
    </location>
</feature>
<dbReference type="InterPro" id="IPR004792">
    <property type="entry name" value="BaiN-like"/>
</dbReference>
<accession>A0AAW4MUR6</accession>
<dbReference type="Proteomes" id="UP001196408">
    <property type="component" value="Unassembled WGS sequence"/>
</dbReference>
<evidence type="ECO:0000313" key="6">
    <source>
        <dbReference type="Proteomes" id="UP001197492"/>
    </source>
</evidence>
<dbReference type="InterPro" id="IPR055178">
    <property type="entry name" value="RsdA/BaiN/AoA(So)-like_dom"/>
</dbReference>
<dbReference type="RefSeq" id="WP_217747349.1">
    <property type="nucleotide sequence ID" value="NZ_JAHOEB010000017.1"/>
</dbReference>
<dbReference type="AlphaFoldDB" id="A0AAW4MUR6"/>
<protein>
    <submittedName>
        <fullName evidence="3">NAD(P)/FAD-dependent oxidoreductase</fullName>
    </submittedName>
</protein>
<keyword evidence="6" id="KW-1185">Reference proteome</keyword>
<dbReference type="PANTHER" id="PTHR42887:SF2">
    <property type="entry name" value="OS12G0638800 PROTEIN"/>
    <property type="match status" value="1"/>
</dbReference>
<dbReference type="Proteomes" id="UP001197492">
    <property type="component" value="Unassembled WGS sequence"/>
</dbReference>
<organism evidence="3 5">
    <name type="scientific">Catenibacterium mitsuokai</name>
    <dbReference type="NCBI Taxonomy" id="100886"/>
    <lineage>
        <taxon>Bacteria</taxon>
        <taxon>Bacillati</taxon>
        <taxon>Bacillota</taxon>
        <taxon>Erysipelotrichia</taxon>
        <taxon>Erysipelotrichales</taxon>
        <taxon>Coprobacillaceae</taxon>
        <taxon>Catenibacterium</taxon>
    </lineage>
</organism>
<evidence type="ECO:0000313" key="4">
    <source>
        <dbReference type="EMBL" id="MBV3392421.1"/>
    </source>
</evidence>
<evidence type="ECO:0000313" key="5">
    <source>
        <dbReference type="Proteomes" id="UP001196408"/>
    </source>
</evidence>
<sequence>MKKKMIIIGGGISGIYLSILLKKYLDMDVVVLEANDKPLKKLLATGNGRCNLSNKDLDKAHYDGDIKPWVNDIIHDFDIVEALKDIGLYTKYMGNLLYPYSESAKAVQTLFLNRAEEYGVKIICDEEVLSIKKSKHGYFIHAAHQDYQADYVTIACGTPAGKLSGMKDRRTLFNSLKVDYRHMRPTITQLITTPAYKKLKGVRMKGEFTLNGHTEKGELLFTDYGISGIAVMVLSRYARPGDKIICDFYPEFTDQELYSIIRTLQTMSGPYDGLVHPKLVPILENQKNPVSFLKHLELTVKELRGEEFAQADLGGLMISNFNESFEFISYPHLYATGEILDITGDCGGYNIHFALASAYSVFKEVSKTIQ</sequence>
<evidence type="ECO:0000259" key="2">
    <source>
        <dbReference type="Pfam" id="PF22780"/>
    </source>
</evidence>
<evidence type="ECO:0000259" key="1">
    <source>
        <dbReference type="Pfam" id="PF03486"/>
    </source>
</evidence>
<dbReference type="EMBL" id="JAHOEL010000017">
    <property type="protein sequence ID" value="MBV3392421.1"/>
    <property type="molecule type" value="Genomic_DNA"/>
</dbReference>
<gene>
    <name evidence="3" type="ORF">KSV97_03980</name>
    <name evidence="4" type="ORF">KSW06_03945</name>
</gene>
<comment type="caution">
    <text evidence="3">The sequence shown here is derived from an EMBL/GenBank/DDBJ whole genome shotgun (WGS) entry which is preliminary data.</text>
</comment>
<dbReference type="PANTHER" id="PTHR42887">
    <property type="entry name" value="OS12G0638800 PROTEIN"/>
    <property type="match status" value="1"/>
</dbReference>
<name>A0AAW4MUR6_9FIRM</name>
<proteinExistence type="predicted"/>
<evidence type="ECO:0000313" key="3">
    <source>
        <dbReference type="EMBL" id="MBV3382405.1"/>
    </source>
</evidence>